<evidence type="ECO:0000259" key="4">
    <source>
        <dbReference type="PROSITE" id="PS50901"/>
    </source>
</evidence>
<keyword evidence="1" id="KW-0547">Nucleotide-binding</keyword>
<reference evidence="5 6" key="1">
    <citation type="submission" date="2019-10" db="EMBL/GenBank/DDBJ databases">
        <title>Streptomyces tenebrisbrunneis sp.nov., an endogenous actinomycete isolated from of Lycium ruthenicum.</title>
        <authorList>
            <person name="Ma L."/>
        </authorList>
    </citation>
    <scope>NUCLEOTIDE SEQUENCE [LARGE SCALE GENOMIC DNA]</scope>
    <source>
        <strain evidence="5 6">TRM 66187</strain>
    </source>
</reference>
<feature type="transmembrane region" description="Helical" evidence="3">
    <location>
        <begin position="55"/>
        <end position="86"/>
    </location>
</feature>
<dbReference type="PROSITE" id="PS50901">
    <property type="entry name" value="FTSK"/>
    <property type="match status" value="1"/>
</dbReference>
<evidence type="ECO:0000256" key="3">
    <source>
        <dbReference type="SAM" id="Phobius"/>
    </source>
</evidence>
<keyword evidence="1" id="KW-0067">ATP-binding</keyword>
<feature type="domain" description="FtsK" evidence="4">
    <location>
        <begin position="248"/>
        <end position="432"/>
    </location>
</feature>
<evidence type="ECO:0000313" key="5">
    <source>
        <dbReference type="EMBL" id="KAF4406416.1"/>
    </source>
</evidence>
<evidence type="ECO:0000256" key="1">
    <source>
        <dbReference type="PROSITE-ProRule" id="PRU00289"/>
    </source>
</evidence>
<feature type="binding site" evidence="1">
    <location>
        <begin position="268"/>
        <end position="275"/>
    </location>
    <ligand>
        <name>ATP</name>
        <dbReference type="ChEBI" id="CHEBI:30616"/>
    </ligand>
</feature>
<protein>
    <recommendedName>
        <fullName evidence="4">FtsK domain-containing protein</fullName>
    </recommendedName>
</protein>
<keyword evidence="3" id="KW-0812">Transmembrane</keyword>
<proteinExistence type="predicted"/>
<dbReference type="SUPFAM" id="SSF52540">
    <property type="entry name" value="P-loop containing nucleoside triphosphate hydrolases"/>
    <property type="match status" value="1"/>
</dbReference>
<keyword evidence="3" id="KW-0472">Membrane</keyword>
<evidence type="ECO:0000313" key="6">
    <source>
        <dbReference type="Proteomes" id="UP000621266"/>
    </source>
</evidence>
<dbReference type="InterPro" id="IPR027417">
    <property type="entry name" value="P-loop_NTPase"/>
</dbReference>
<dbReference type="Gene3D" id="3.40.50.300">
    <property type="entry name" value="P-loop containing nucleotide triphosphate hydrolases"/>
    <property type="match status" value="1"/>
</dbReference>
<dbReference type="InterPro" id="IPR002543">
    <property type="entry name" value="FtsK_dom"/>
</dbReference>
<comment type="caution">
    <text evidence="5">The sequence shown here is derived from an EMBL/GenBank/DDBJ whole genome shotgun (WGS) entry which is preliminary data.</text>
</comment>
<dbReference type="RefSeq" id="WP_156207234.1">
    <property type="nucleotide sequence ID" value="NZ_WHPN01000370.1"/>
</dbReference>
<keyword evidence="6" id="KW-1185">Reference proteome</keyword>
<organism evidence="5 6">
    <name type="scientific">Streptomyces lycii</name>
    <dbReference type="NCBI Taxonomy" id="2654337"/>
    <lineage>
        <taxon>Bacteria</taxon>
        <taxon>Bacillati</taxon>
        <taxon>Actinomycetota</taxon>
        <taxon>Actinomycetes</taxon>
        <taxon>Kitasatosporales</taxon>
        <taxon>Streptomycetaceae</taxon>
        <taxon>Streptomyces</taxon>
    </lineage>
</organism>
<feature type="region of interest" description="Disordered" evidence="2">
    <location>
        <begin position="235"/>
        <end position="257"/>
    </location>
</feature>
<name>A0ABQ7FF09_9ACTN</name>
<keyword evidence="3" id="KW-1133">Transmembrane helix</keyword>
<sequence length="500" mass="53397">MSRPLERGRELLRTANDTATETLHPLIVVCRGLRRLAAAGRQRWSATPRERRGPVVALGAVGALAVALVPYGPLAAVALLTAAAAWAGRDSATRETGPSEAERARLHAVYEALVPYFSVPDDPDPLYVHGGAPEAAFVAHAFDPAGRPERLELRYPPYYPDGEAASRERIEQVLRAKCGRGREYLFGWDEEANVLEMTVLPALPADIGAQPFVTSPGETVLGFTDHSSGVRRTLPVYGGEDGTEPRDEPPVVWRTGPRSTAPHLIALGRPGSGTTTLLRSVALQALRDGDVLVVDGGGTGEYAFLNGRPGVLSVECGLTGALAALEWAAHETERRLIAAQEAQGLGQPVPEDVRRPLWILLDRPAVLTQLAASEERHDPQDLLRVPLRHGRAAQVTVVVADQFETAESLSEAVRTLTPARVVLGAYSSEQVRAVLGAPPNTTPTPDFPPGRGYARLGPGPVHRLQVPATPDPADEEAPAFRREAVLALLPEPAPAASADR</sequence>
<accession>A0ABQ7FF09</accession>
<gene>
    <name evidence="5" type="ORF">GCU69_25110</name>
</gene>
<dbReference type="Proteomes" id="UP000621266">
    <property type="component" value="Unassembled WGS sequence"/>
</dbReference>
<evidence type="ECO:0000256" key="2">
    <source>
        <dbReference type="SAM" id="MobiDB-lite"/>
    </source>
</evidence>
<dbReference type="EMBL" id="WHPN01000370">
    <property type="protein sequence ID" value="KAF4406416.1"/>
    <property type="molecule type" value="Genomic_DNA"/>
</dbReference>